<dbReference type="AlphaFoldDB" id="A0A1Q9C314"/>
<protein>
    <submittedName>
        <fullName evidence="1">Uncharacterized protein</fullName>
    </submittedName>
</protein>
<dbReference type="Proteomes" id="UP000186817">
    <property type="component" value="Unassembled WGS sequence"/>
</dbReference>
<comment type="caution">
    <text evidence="1">The sequence shown here is derived from an EMBL/GenBank/DDBJ whole genome shotgun (WGS) entry which is preliminary data.</text>
</comment>
<proteinExistence type="predicted"/>
<sequence>MAEFDAAGCKTIRKIKKKVPRSCDTLKDAQPLQDVAADWCAPGIYQSCTGQGTGLFATACVTYTIFGMGRLNSIDSSGQLGFRFYDDPPAARQWLGSCEREVSMSQFEAYNCNCALDTPLGNERLCGFAFMATENYRAMGLEDCQQRNLKSTASECEVFIQTLEGTLFDFTFDNGATIPAIPTSQTCLLYKEVRTKSGSNKIGRMVNMQMTDETVVGAEYLMEDDSAAFLQIATAGAGKLYADLCNCEDKCPPTVQDAQHILRKSCMEHHLSDCLRLVSRLFSGSMPSDPYTRSDSLCKKIKSFSDNTQAKAKSSNFADDMMRRSIYPQAALTVEVDKVTVGKAMP</sequence>
<dbReference type="EMBL" id="LSRX01001796">
    <property type="protein sequence ID" value="OLP77301.1"/>
    <property type="molecule type" value="Genomic_DNA"/>
</dbReference>
<dbReference type="OrthoDB" id="412951at2759"/>
<keyword evidence="2" id="KW-1185">Reference proteome</keyword>
<evidence type="ECO:0000313" key="1">
    <source>
        <dbReference type="EMBL" id="OLP77301.1"/>
    </source>
</evidence>
<name>A0A1Q9C314_SYMMI</name>
<accession>A0A1Q9C314</accession>
<evidence type="ECO:0000313" key="2">
    <source>
        <dbReference type="Proteomes" id="UP000186817"/>
    </source>
</evidence>
<organism evidence="1 2">
    <name type="scientific">Symbiodinium microadriaticum</name>
    <name type="common">Dinoflagellate</name>
    <name type="synonym">Zooxanthella microadriatica</name>
    <dbReference type="NCBI Taxonomy" id="2951"/>
    <lineage>
        <taxon>Eukaryota</taxon>
        <taxon>Sar</taxon>
        <taxon>Alveolata</taxon>
        <taxon>Dinophyceae</taxon>
        <taxon>Suessiales</taxon>
        <taxon>Symbiodiniaceae</taxon>
        <taxon>Symbiodinium</taxon>
    </lineage>
</organism>
<reference evidence="1 2" key="1">
    <citation type="submission" date="2016-02" db="EMBL/GenBank/DDBJ databases">
        <title>Genome analysis of coral dinoflagellate symbionts highlights evolutionary adaptations to a symbiotic lifestyle.</title>
        <authorList>
            <person name="Aranda M."/>
            <person name="Li Y."/>
            <person name="Liew Y.J."/>
            <person name="Baumgarten S."/>
            <person name="Simakov O."/>
            <person name="Wilson M."/>
            <person name="Piel J."/>
            <person name="Ashoor H."/>
            <person name="Bougouffa S."/>
            <person name="Bajic V.B."/>
            <person name="Ryu T."/>
            <person name="Ravasi T."/>
            <person name="Bayer T."/>
            <person name="Micklem G."/>
            <person name="Kim H."/>
            <person name="Bhak J."/>
            <person name="Lajeunesse T.C."/>
            <person name="Voolstra C.R."/>
        </authorList>
    </citation>
    <scope>NUCLEOTIDE SEQUENCE [LARGE SCALE GENOMIC DNA]</scope>
    <source>
        <strain evidence="1 2">CCMP2467</strain>
    </source>
</reference>
<gene>
    <name evidence="1" type="ORF">AK812_SmicGene42650</name>
</gene>